<dbReference type="CDD" id="cd01335">
    <property type="entry name" value="Radical_SAM"/>
    <property type="match status" value="1"/>
</dbReference>
<reference evidence="5" key="1">
    <citation type="submission" date="2019-04" db="EMBL/GenBank/DDBJ databases">
        <title>Evolution of Biomass-Degrading Anaerobic Consortia Revealed by Metagenomics.</title>
        <authorList>
            <person name="Peng X."/>
        </authorList>
    </citation>
    <scope>NUCLEOTIDE SEQUENCE</scope>
    <source>
        <strain evidence="5">SIG66</strain>
    </source>
</reference>
<dbReference type="EMBL" id="SUVG01000005">
    <property type="protein sequence ID" value="MBE6421488.1"/>
    <property type="molecule type" value="Genomic_DNA"/>
</dbReference>
<keyword evidence="2" id="KW-0408">Iron</keyword>
<evidence type="ECO:0000256" key="1">
    <source>
        <dbReference type="ARBA" id="ARBA00022723"/>
    </source>
</evidence>
<dbReference type="GO" id="GO:0003824">
    <property type="term" value="F:catalytic activity"/>
    <property type="evidence" value="ECO:0007669"/>
    <property type="project" value="InterPro"/>
</dbReference>
<dbReference type="InterPro" id="IPR058240">
    <property type="entry name" value="rSAM_sf"/>
</dbReference>
<dbReference type="Gene3D" id="3.80.30.30">
    <property type="match status" value="1"/>
</dbReference>
<dbReference type="Pfam" id="PF04055">
    <property type="entry name" value="Radical_SAM"/>
    <property type="match status" value="1"/>
</dbReference>
<name>A0A928DQ33_9BACT</name>
<evidence type="ECO:0000256" key="2">
    <source>
        <dbReference type="ARBA" id="ARBA00023004"/>
    </source>
</evidence>
<organism evidence="5 6">
    <name type="scientific">Candidatus Avelusimicrobium gallicola</name>
    <dbReference type="NCBI Taxonomy" id="2562704"/>
    <lineage>
        <taxon>Bacteria</taxon>
        <taxon>Pseudomonadati</taxon>
        <taxon>Elusimicrobiota</taxon>
        <taxon>Elusimicrobia</taxon>
        <taxon>Elusimicrobiales</taxon>
        <taxon>Elusimicrobiaceae</taxon>
        <taxon>Candidatus Avelusimicrobium</taxon>
    </lineage>
</organism>
<keyword evidence="3" id="KW-0411">Iron-sulfur</keyword>
<evidence type="ECO:0000313" key="5">
    <source>
        <dbReference type="EMBL" id="MBE6421488.1"/>
    </source>
</evidence>
<dbReference type="SFLD" id="SFLDS00029">
    <property type="entry name" value="Radical_SAM"/>
    <property type="match status" value="1"/>
</dbReference>
<feature type="domain" description="Radical SAM core" evidence="4">
    <location>
        <begin position="25"/>
        <end position="187"/>
    </location>
</feature>
<keyword evidence="1" id="KW-0479">Metal-binding</keyword>
<sequence>MTTLGTTTVKTLLLKSKIPGFDYTINPYVGCPHKCVYCYAEYMRKLSGHAEEWGDFLDVKECPAPTHPAKLFHTRVMLSSVTDPYNRYEEQFRLTRNILTQLRFAQAEVCIYTKSPLVLRDMDLLKEMWKAEVCFSFSTADETFRQLAEPGAPSLQERINALRVLHENNIPTAVMIAPIFPEITDWEKIIHLTRPFTNRYAFDSLNMRPGYQKKVISFVEKNYPQYLPVYCDIYLEEKTAYWDNLAQKIKEVCQKQQIEPDICFQKNQPFMP</sequence>
<dbReference type="SFLD" id="SFLDG01084">
    <property type="entry name" value="Uncharacterised_Radical_SAM_Su"/>
    <property type="match status" value="1"/>
</dbReference>
<dbReference type="GO" id="GO:0051536">
    <property type="term" value="F:iron-sulfur cluster binding"/>
    <property type="evidence" value="ECO:0007669"/>
    <property type="project" value="UniProtKB-KW"/>
</dbReference>
<dbReference type="SUPFAM" id="SSF102114">
    <property type="entry name" value="Radical SAM enzymes"/>
    <property type="match status" value="1"/>
</dbReference>
<proteinExistence type="predicted"/>
<dbReference type="PANTHER" id="PTHR43432:SF6">
    <property type="entry name" value="RADICAL SAM CORE DOMAIN-CONTAINING PROTEIN"/>
    <property type="match status" value="1"/>
</dbReference>
<gene>
    <name evidence="5" type="ORF">E7027_05095</name>
</gene>
<evidence type="ECO:0000256" key="3">
    <source>
        <dbReference type="ARBA" id="ARBA00023014"/>
    </source>
</evidence>
<comment type="caution">
    <text evidence="5">The sequence shown here is derived from an EMBL/GenBank/DDBJ whole genome shotgun (WGS) entry which is preliminary data.</text>
</comment>
<evidence type="ECO:0000259" key="4">
    <source>
        <dbReference type="Pfam" id="PF04055"/>
    </source>
</evidence>
<dbReference type="GO" id="GO:0046872">
    <property type="term" value="F:metal ion binding"/>
    <property type="evidence" value="ECO:0007669"/>
    <property type="project" value="UniProtKB-KW"/>
</dbReference>
<dbReference type="PANTHER" id="PTHR43432">
    <property type="entry name" value="SLR0285 PROTEIN"/>
    <property type="match status" value="1"/>
</dbReference>
<protein>
    <submittedName>
        <fullName evidence="5">Radical SAM protein</fullName>
    </submittedName>
</protein>
<dbReference type="AlphaFoldDB" id="A0A928DQ33"/>
<evidence type="ECO:0000313" key="6">
    <source>
        <dbReference type="Proteomes" id="UP000725649"/>
    </source>
</evidence>
<dbReference type="InterPro" id="IPR040086">
    <property type="entry name" value="MJ0683-like"/>
</dbReference>
<dbReference type="InterPro" id="IPR007197">
    <property type="entry name" value="rSAM"/>
</dbReference>
<accession>A0A928DQ33</accession>
<dbReference type="Proteomes" id="UP000725649">
    <property type="component" value="Unassembled WGS sequence"/>
</dbReference>